<keyword evidence="4" id="KW-1185">Reference proteome</keyword>
<dbReference type="PROSITE" id="PS50297">
    <property type="entry name" value="ANK_REP_REGION"/>
    <property type="match status" value="1"/>
</dbReference>
<accession>A0A8S1MF18</accession>
<evidence type="ECO:0000313" key="3">
    <source>
        <dbReference type="EMBL" id="CAD8076981.1"/>
    </source>
</evidence>
<dbReference type="Proteomes" id="UP000688137">
    <property type="component" value="Unassembled WGS sequence"/>
</dbReference>
<feature type="repeat" description="ANK" evidence="1">
    <location>
        <begin position="74"/>
        <end position="106"/>
    </location>
</feature>
<dbReference type="PANTHER" id="PTHR24198:SF165">
    <property type="entry name" value="ANKYRIN REPEAT-CONTAINING PROTEIN-RELATED"/>
    <property type="match status" value="1"/>
</dbReference>
<keyword evidence="1" id="KW-0040">ANK repeat</keyword>
<comment type="caution">
    <text evidence="3">The sequence shown here is derived from an EMBL/GenBank/DDBJ whole genome shotgun (WGS) entry which is preliminary data.</text>
</comment>
<dbReference type="AlphaFoldDB" id="A0A8S1MF18"/>
<feature type="compositionally biased region" description="Polar residues" evidence="2">
    <location>
        <begin position="240"/>
        <end position="269"/>
    </location>
</feature>
<dbReference type="InterPro" id="IPR002110">
    <property type="entry name" value="Ankyrin_rpt"/>
</dbReference>
<evidence type="ECO:0000256" key="1">
    <source>
        <dbReference type="PROSITE-ProRule" id="PRU00023"/>
    </source>
</evidence>
<dbReference type="EMBL" id="CAJJDM010000058">
    <property type="protein sequence ID" value="CAD8076981.1"/>
    <property type="molecule type" value="Genomic_DNA"/>
</dbReference>
<dbReference type="OMA" id="LEFTSYY"/>
<gene>
    <name evidence="3" type="ORF">PPRIM_AZ9-3.1.T0570153</name>
</gene>
<organism evidence="3 4">
    <name type="scientific">Paramecium primaurelia</name>
    <dbReference type="NCBI Taxonomy" id="5886"/>
    <lineage>
        <taxon>Eukaryota</taxon>
        <taxon>Sar</taxon>
        <taxon>Alveolata</taxon>
        <taxon>Ciliophora</taxon>
        <taxon>Intramacronucleata</taxon>
        <taxon>Oligohymenophorea</taxon>
        <taxon>Peniculida</taxon>
        <taxon>Parameciidae</taxon>
        <taxon>Paramecium</taxon>
    </lineage>
</organism>
<name>A0A8S1MF18_PARPR</name>
<dbReference type="PANTHER" id="PTHR24198">
    <property type="entry name" value="ANKYRIN REPEAT AND PROTEIN KINASE DOMAIN-CONTAINING PROTEIN"/>
    <property type="match status" value="1"/>
</dbReference>
<evidence type="ECO:0000256" key="2">
    <source>
        <dbReference type="SAM" id="MobiDB-lite"/>
    </source>
</evidence>
<reference evidence="3" key="1">
    <citation type="submission" date="2021-01" db="EMBL/GenBank/DDBJ databases">
        <authorList>
            <consortium name="Genoscope - CEA"/>
            <person name="William W."/>
        </authorList>
    </citation>
    <scope>NUCLEOTIDE SEQUENCE</scope>
</reference>
<proteinExistence type="predicted"/>
<evidence type="ECO:0000313" key="4">
    <source>
        <dbReference type="Proteomes" id="UP000688137"/>
    </source>
</evidence>
<feature type="region of interest" description="Disordered" evidence="2">
    <location>
        <begin position="239"/>
        <end position="269"/>
    </location>
</feature>
<sequence length="269" mass="31562">MGNHNQKERLLRYIDQMKIEKIQSVLEKSPNLINEDIAQDILQTPLARAAWRNDMTLVQLFLDIGANPNDGGSSSITPLMWACKRDNQKLVSLLIQSGSDITIRSNQGFSALDYAILHGNYRPALFLFEFIQETLEFTSYYQFAKDNDYRYVNYEIMITHLRLRTKYELIPNIYEKPKKQQLLDPVIDPRETWGDFIYRQIEFKNPPLVERNELPLDLQPQNRMIGKIRQQLNGLPVEMSKSQQYRQISPQNQKNDQSNNHTQHQISFS</sequence>
<dbReference type="PROSITE" id="PS50088">
    <property type="entry name" value="ANK_REPEAT"/>
    <property type="match status" value="1"/>
</dbReference>
<dbReference type="SMART" id="SM00248">
    <property type="entry name" value="ANK"/>
    <property type="match status" value="3"/>
</dbReference>
<protein>
    <submittedName>
        <fullName evidence="3">Uncharacterized protein</fullName>
    </submittedName>
</protein>
<dbReference type="Pfam" id="PF12796">
    <property type="entry name" value="Ank_2"/>
    <property type="match status" value="1"/>
</dbReference>